<reference evidence="2" key="1">
    <citation type="submission" date="2018-04" db="EMBL/GenBank/DDBJ databases">
        <title>Transcriptome of Schizaphis graminum biotype I.</title>
        <authorList>
            <person name="Scully E.D."/>
            <person name="Geib S.M."/>
            <person name="Palmer N.A."/>
            <person name="Koch K."/>
            <person name="Bradshaw J."/>
            <person name="Heng-Moss T."/>
            <person name="Sarath G."/>
        </authorList>
    </citation>
    <scope>NUCLEOTIDE SEQUENCE</scope>
</reference>
<accession>A0A2S2PL46</accession>
<feature type="compositionally biased region" description="Basic residues" evidence="1">
    <location>
        <begin position="72"/>
        <end position="86"/>
    </location>
</feature>
<evidence type="ECO:0000256" key="1">
    <source>
        <dbReference type="SAM" id="MobiDB-lite"/>
    </source>
</evidence>
<organism evidence="2">
    <name type="scientific">Schizaphis graminum</name>
    <name type="common">Green bug aphid</name>
    <dbReference type="NCBI Taxonomy" id="13262"/>
    <lineage>
        <taxon>Eukaryota</taxon>
        <taxon>Metazoa</taxon>
        <taxon>Ecdysozoa</taxon>
        <taxon>Arthropoda</taxon>
        <taxon>Hexapoda</taxon>
        <taxon>Insecta</taxon>
        <taxon>Pterygota</taxon>
        <taxon>Neoptera</taxon>
        <taxon>Paraneoptera</taxon>
        <taxon>Hemiptera</taxon>
        <taxon>Sternorrhyncha</taxon>
        <taxon>Aphidomorpha</taxon>
        <taxon>Aphidoidea</taxon>
        <taxon>Aphididae</taxon>
        <taxon>Aphidini</taxon>
        <taxon>Schizaphis</taxon>
    </lineage>
</organism>
<dbReference type="AlphaFoldDB" id="A0A2S2PL46"/>
<dbReference type="EMBL" id="GGMR01017551">
    <property type="protein sequence ID" value="MBY30170.1"/>
    <property type="molecule type" value="Transcribed_RNA"/>
</dbReference>
<proteinExistence type="predicted"/>
<gene>
    <name evidence="2" type="ORF">g.118873</name>
</gene>
<evidence type="ECO:0000313" key="2">
    <source>
        <dbReference type="EMBL" id="MBY30170.1"/>
    </source>
</evidence>
<feature type="region of interest" description="Disordered" evidence="1">
    <location>
        <begin position="64"/>
        <end position="86"/>
    </location>
</feature>
<protein>
    <submittedName>
        <fullName evidence="2">Uncharacterized protein</fullName>
    </submittedName>
</protein>
<name>A0A2S2PL46_SCHGA</name>
<sequence>MSERAKQYYVEVERMKYMYEISSELPDTSSRTVHLPGTVGGEGYDDGSNSIHRPLLTERSVSLCAPTDRTRTKTKKVPGNRSHHGRGTLSPLCNKRIVLYCVHLYKLVLSTHNNINMHYNNDNRYILGNKIIKTT</sequence>